<sequence>MREIGSLTSVPPTPASRILEKGTRSGFTASGEPPAPSAEVPKELEVVGVVPEEPLVWPTNMGKDAKEIGIMKVSSSETPMSDPVVSSFHPSSKGYRPE</sequence>
<reference evidence="2" key="1">
    <citation type="submission" date="2023-05" db="EMBL/GenBank/DDBJ databases">
        <title>Nepenthes gracilis genome sequencing.</title>
        <authorList>
            <person name="Fukushima K."/>
        </authorList>
    </citation>
    <scope>NUCLEOTIDE SEQUENCE</scope>
    <source>
        <strain evidence="2">SING2019-196</strain>
    </source>
</reference>
<dbReference type="AlphaFoldDB" id="A0AAD3T138"/>
<accession>A0AAD3T138</accession>
<evidence type="ECO:0000313" key="3">
    <source>
        <dbReference type="Proteomes" id="UP001279734"/>
    </source>
</evidence>
<organism evidence="2 3">
    <name type="scientific">Nepenthes gracilis</name>
    <name type="common">Slender pitcher plant</name>
    <dbReference type="NCBI Taxonomy" id="150966"/>
    <lineage>
        <taxon>Eukaryota</taxon>
        <taxon>Viridiplantae</taxon>
        <taxon>Streptophyta</taxon>
        <taxon>Embryophyta</taxon>
        <taxon>Tracheophyta</taxon>
        <taxon>Spermatophyta</taxon>
        <taxon>Magnoliopsida</taxon>
        <taxon>eudicotyledons</taxon>
        <taxon>Gunneridae</taxon>
        <taxon>Pentapetalae</taxon>
        <taxon>Caryophyllales</taxon>
        <taxon>Nepenthaceae</taxon>
        <taxon>Nepenthes</taxon>
    </lineage>
</organism>
<proteinExistence type="predicted"/>
<name>A0AAD3T138_NEPGR</name>
<feature type="region of interest" description="Disordered" evidence="1">
    <location>
        <begin position="1"/>
        <end position="40"/>
    </location>
</feature>
<comment type="caution">
    <text evidence="2">The sequence shown here is derived from an EMBL/GenBank/DDBJ whole genome shotgun (WGS) entry which is preliminary data.</text>
</comment>
<feature type="region of interest" description="Disordered" evidence="1">
    <location>
        <begin position="73"/>
        <end position="98"/>
    </location>
</feature>
<evidence type="ECO:0000313" key="2">
    <source>
        <dbReference type="EMBL" id="GMH20800.1"/>
    </source>
</evidence>
<dbReference type="EMBL" id="BSYO01000022">
    <property type="protein sequence ID" value="GMH20800.1"/>
    <property type="molecule type" value="Genomic_DNA"/>
</dbReference>
<feature type="compositionally biased region" description="Polar residues" evidence="1">
    <location>
        <begin position="1"/>
        <end position="10"/>
    </location>
</feature>
<dbReference type="Proteomes" id="UP001279734">
    <property type="component" value="Unassembled WGS sequence"/>
</dbReference>
<gene>
    <name evidence="2" type="ORF">Nepgr_022642</name>
</gene>
<evidence type="ECO:0000256" key="1">
    <source>
        <dbReference type="SAM" id="MobiDB-lite"/>
    </source>
</evidence>
<protein>
    <submittedName>
        <fullName evidence="2">Uncharacterized protein</fullName>
    </submittedName>
</protein>
<keyword evidence="3" id="KW-1185">Reference proteome</keyword>